<name>A0A7W5DXB4_9BACT</name>
<accession>A0A7W5DXB4</accession>
<gene>
    <name evidence="1" type="ORF">FHS27_002074</name>
</gene>
<proteinExistence type="predicted"/>
<dbReference type="AlphaFoldDB" id="A0A7W5DXB4"/>
<keyword evidence="2" id="KW-1185">Reference proteome</keyword>
<dbReference type="Proteomes" id="UP000536179">
    <property type="component" value="Unassembled WGS sequence"/>
</dbReference>
<comment type="caution">
    <text evidence="1">The sequence shown here is derived from an EMBL/GenBank/DDBJ whole genome shotgun (WGS) entry which is preliminary data.</text>
</comment>
<sequence>MIQDRSARLATNCELGKGQRNLAFSK</sequence>
<dbReference type="EMBL" id="JACHXU010000006">
    <property type="protein sequence ID" value="MBB3206265.1"/>
    <property type="molecule type" value="Genomic_DNA"/>
</dbReference>
<evidence type="ECO:0000313" key="1">
    <source>
        <dbReference type="EMBL" id="MBB3206265.1"/>
    </source>
</evidence>
<evidence type="ECO:0000313" key="2">
    <source>
        <dbReference type="Proteomes" id="UP000536179"/>
    </source>
</evidence>
<reference evidence="1 2" key="1">
    <citation type="submission" date="2020-08" db="EMBL/GenBank/DDBJ databases">
        <title>Genomic Encyclopedia of Type Strains, Phase III (KMG-III): the genomes of soil and plant-associated and newly described type strains.</title>
        <authorList>
            <person name="Whitman W."/>
        </authorList>
    </citation>
    <scope>NUCLEOTIDE SEQUENCE [LARGE SCALE GENOMIC DNA]</scope>
    <source>
        <strain evidence="1 2">CECT 8075</strain>
    </source>
</reference>
<protein>
    <submittedName>
        <fullName evidence="1">Uncharacterized protein</fullName>
    </submittedName>
</protein>
<organism evidence="1 2">
    <name type="scientific">Aporhodopirellula rubra</name>
    <dbReference type="NCBI Taxonomy" id="980271"/>
    <lineage>
        <taxon>Bacteria</taxon>
        <taxon>Pseudomonadati</taxon>
        <taxon>Planctomycetota</taxon>
        <taxon>Planctomycetia</taxon>
        <taxon>Pirellulales</taxon>
        <taxon>Pirellulaceae</taxon>
        <taxon>Aporhodopirellula</taxon>
    </lineage>
</organism>